<organism evidence="1 2">
    <name type="scientific">Batillaria attramentaria</name>
    <dbReference type="NCBI Taxonomy" id="370345"/>
    <lineage>
        <taxon>Eukaryota</taxon>
        <taxon>Metazoa</taxon>
        <taxon>Spiralia</taxon>
        <taxon>Lophotrochozoa</taxon>
        <taxon>Mollusca</taxon>
        <taxon>Gastropoda</taxon>
        <taxon>Caenogastropoda</taxon>
        <taxon>Sorbeoconcha</taxon>
        <taxon>Cerithioidea</taxon>
        <taxon>Batillariidae</taxon>
        <taxon>Batillaria</taxon>
    </lineage>
</organism>
<dbReference type="Proteomes" id="UP001519460">
    <property type="component" value="Unassembled WGS sequence"/>
</dbReference>
<accession>A0ABD0LG99</accession>
<name>A0ABD0LG99_9CAEN</name>
<gene>
    <name evidence="1" type="ORF">BaRGS_00010130</name>
</gene>
<evidence type="ECO:0000313" key="2">
    <source>
        <dbReference type="Proteomes" id="UP001519460"/>
    </source>
</evidence>
<dbReference type="AlphaFoldDB" id="A0ABD0LG99"/>
<evidence type="ECO:0000313" key="1">
    <source>
        <dbReference type="EMBL" id="KAK7498470.1"/>
    </source>
</evidence>
<feature type="non-terminal residue" evidence="1">
    <location>
        <position position="98"/>
    </location>
</feature>
<protein>
    <submittedName>
        <fullName evidence="1">Uncharacterized protein</fullName>
    </submittedName>
</protein>
<dbReference type="EMBL" id="JACVVK020000050">
    <property type="protein sequence ID" value="KAK7498470.1"/>
    <property type="molecule type" value="Genomic_DNA"/>
</dbReference>
<reference evidence="1 2" key="1">
    <citation type="journal article" date="2023" name="Sci. Data">
        <title>Genome assembly of the Korean intertidal mud-creeper Batillaria attramentaria.</title>
        <authorList>
            <person name="Patra A.K."/>
            <person name="Ho P.T."/>
            <person name="Jun S."/>
            <person name="Lee S.J."/>
            <person name="Kim Y."/>
            <person name="Won Y.J."/>
        </authorList>
    </citation>
    <scope>NUCLEOTIDE SEQUENCE [LARGE SCALE GENOMIC DNA]</scope>
    <source>
        <strain evidence="1">Wonlab-2016</strain>
    </source>
</reference>
<proteinExistence type="predicted"/>
<sequence>KGDGQFHELHVYLDRSKNVLKALLRNHHRIDTEHRNIHSTSRLVAGLVPARGPHFIEGSARFLSDKMAGGGTRFEMHGINFICVIGNLLHQATPTPLS</sequence>
<keyword evidence="2" id="KW-1185">Reference proteome</keyword>
<comment type="caution">
    <text evidence="1">The sequence shown here is derived from an EMBL/GenBank/DDBJ whole genome shotgun (WGS) entry which is preliminary data.</text>
</comment>
<feature type="non-terminal residue" evidence="1">
    <location>
        <position position="1"/>
    </location>
</feature>